<evidence type="ECO:0000313" key="2">
    <source>
        <dbReference type="Proteomes" id="UP000215441"/>
    </source>
</evidence>
<dbReference type="Proteomes" id="UP000215441">
    <property type="component" value="Unassembled WGS sequence"/>
</dbReference>
<protein>
    <recommendedName>
        <fullName evidence="3">SMI1/KNR4 family protein</fullName>
    </recommendedName>
</protein>
<organism evidence="1 2">
    <name type="scientific">Acidovorax kalamii</name>
    <dbReference type="NCBI Taxonomy" id="2004485"/>
    <lineage>
        <taxon>Bacteria</taxon>
        <taxon>Pseudomonadati</taxon>
        <taxon>Pseudomonadota</taxon>
        <taxon>Betaproteobacteria</taxon>
        <taxon>Burkholderiales</taxon>
        <taxon>Comamonadaceae</taxon>
        <taxon>Acidovorax</taxon>
    </lineage>
</organism>
<reference evidence="1 2" key="1">
    <citation type="submission" date="2017-07" db="EMBL/GenBank/DDBJ databases">
        <title>Acidovorax KNDSW TSA 6 genome sequence and assembly.</title>
        <authorList>
            <person name="Mayilraj S."/>
        </authorList>
    </citation>
    <scope>NUCLEOTIDE SEQUENCE [LARGE SCALE GENOMIC DNA]</scope>
    <source>
        <strain evidence="1 2">KNDSW-TSA6</strain>
    </source>
</reference>
<name>A0A235EHP0_9BURK</name>
<dbReference type="RefSeq" id="WP_094290773.1">
    <property type="nucleotide sequence ID" value="NZ_NOIG01000011.1"/>
</dbReference>
<sequence>MTLPDLHRAITEHAGTFTCERINKPQQTKTVNFQHHIQPPAALDAPLSDVGQLSGFYATFGGVLLYHDADSGDAARYIAPPAEWPTLQEAFEGWTEHLSDEEREEILPDWIEHCLVIGETPHSGNYILMATDGECAGQVFEFDHDGFEFTHEANDLMDYVQRLLHLDSQMLANIASHMRFIDKNTGAQWWILEMNDNQGHRVTTST</sequence>
<dbReference type="InterPro" id="IPR037883">
    <property type="entry name" value="Knr4/Smi1-like_sf"/>
</dbReference>
<gene>
    <name evidence="1" type="ORF">CBY09_16945</name>
</gene>
<evidence type="ECO:0000313" key="1">
    <source>
        <dbReference type="EMBL" id="OYD48531.1"/>
    </source>
</evidence>
<evidence type="ECO:0008006" key="3">
    <source>
        <dbReference type="Google" id="ProtNLM"/>
    </source>
</evidence>
<dbReference type="SUPFAM" id="SSF160631">
    <property type="entry name" value="SMI1/KNR4-like"/>
    <property type="match status" value="1"/>
</dbReference>
<comment type="caution">
    <text evidence="1">The sequence shown here is derived from an EMBL/GenBank/DDBJ whole genome shotgun (WGS) entry which is preliminary data.</text>
</comment>
<proteinExistence type="predicted"/>
<dbReference type="AlphaFoldDB" id="A0A235EHP0"/>
<dbReference type="OrthoDB" id="8807479at2"/>
<accession>A0A235EHP0</accession>
<dbReference type="EMBL" id="NOIG01000011">
    <property type="protein sequence ID" value="OYD48531.1"/>
    <property type="molecule type" value="Genomic_DNA"/>
</dbReference>
<keyword evidence="2" id="KW-1185">Reference proteome</keyword>